<evidence type="ECO:0000256" key="2">
    <source>
        <dbReference type="ARBA" id="ARBA00012438"/>
    </source>
</evidence>
<keyword evidence="5" id="KW-0418">Kinase</keyword>
<evidence type="ECO:0000313" key="8">
    <source>
        <dbReference type="EMBL" id="QVV90204.1"/>
    </source>
</evidence>
<proteinExistence type="predicted"/>
<evidence type="ECO:0000256" key="3">
    <source>
        <dbReference type="ARBA" id="ARBA00022553"/>
    </source>
</evidence>
<gene>
    <name evidence="8" type="ORF">KHC33_06895</name>
</gene>
<dbReference type="Gene3D" id="3.30.450.20">
    <property type="entry name" value="PAS domain"/>
    <property type="match status" value="5"/>
</dbReference>
<dbReference type="PROSITE" id="PS50112">
    <property type="entry name" value="PAS"/>
    <property type="match status" value="1"/>
</dbReference>
<accession>A0A8E7B3D8</accession>
<keyword evidence="4" id="KW-0808">Transferase</keyword>
<dbReference type="EC" id="2.7.13.3" evidence="2"/>
<comment type="catalytic activity">
    <reaction evidence="1">
        <text>ATP + protein L-histidine = ADP + protein N-phospho-L-histidine.</text>
        <dbReference type="EC" id="2.7.13.3"/>
    </reaction>
</comment>
<organism evidence="8 9">
    <name type="scientific">Methanospirillum purgamenti</name>
    <dbReference type="NCBI Taxonomy" id="2834276"/>
    <lineage>
        <taxon>Archaea</taxon>
        <taxon>Methanobacteriati</taxon>
        <taxon>Methanobacteriota</taxon>
        <taxon>Stenosarchaea group</taxon>
        <taxon>Methanomicrobia</taxon>
        <taxon>Methanomicrobiales</taxon>
        <taxon>Methanospirillaceae</taxon>
        <taxon>Methanospirillum</taxon>
    </lineage>
</organism>
<dbReference type="Pfam" id="PF13188">
    <property type="entry name" value="PAS_8"/>
    <property type="match status" value="1"/>
</dbReference>
<name>A0A8E7B3D8_9EURY</name>
<dbReference type="AlphaFoldDB" id="A0A8E7B3D8"/>
<evidence type="ECO:0000259" key="6">
    <source>
        <dbReference type="PROSITE" id="PS50112"/>
    </source>
</evidence>
<evidence type="ECO:0000256" key="1">
    <source>
        <dbReference type="ARBA" id="ARBA00000085"/>
    </source>
</evidence>
<dbReference type="Pfam" id="PF08448">
    <property type="entry name" value="PAS_4"/>
    <property type="match status" value="1"/>
</dbReference>
<evidence type="ECO:0000256" key="5">
    <source>
        <dbReference type="ARBA" id="ARBA00022777"/>
    </source>
</evidence>
<feature type="domain" description="PAS" evidence="6">
    <location>
        <begin position="196"/>
        <end position="235"/>
    </location>
</feature>
<dbReference type="CDD" id="cd00130">
    <property type="entry name" value="PAS"/>
    <property type="match status" value="2"/>
</dbReference>
<dbReference type="SUPFAM" id="SSF55785">
    <property type="entry name" value="PYP-like sensor domain (PAS domain)"/>
    <property type="match status" value="5"/>
</dbReference>
<feature type="domain" description="PAC" evidence="7">
    <location>
        <begin position="405"/>
        <end position="455"/>
    </location>
</feature>
<dbReference type="PROSITE" id="PS50113">
    <property type="entry name" value="PAC"/>
    <property type="match status" value="1"/>
</dbReference>
<dbReference type="SMART" id="SM00091">
    <property type="entry name" value="PAS"/>
    <property type="match status" value="5"/>
</dbReference>
<dbReference type="GeneID" id="65096897"/>
<protein>
    <recommendedName>
        <fullName evidence="2">histidine kinase</fullName>
        <ecNumber evidence="2">2.7.13.3</ecNumber>
    </recommendedName>
</protein>
<reference evidence="8 9" key="1">
    <citation type="submission" date="2021-05" db="EMBL/GenBank/DDBJ databases">
        <title>A novel Methanospirillum isolate from a pyrite-forming mixed culture.</title>
        <authorList>
            <person name="Bunk B."/>
            <person name="Sproer C."/>
            <person name="Spring S."/>
            <person name="Pester M."/>
        </authorList>
    </citation>
    <scope>NUCLEOTIDE SEQUENCE [LARGE SCALE GENOMIC DNA]</scope>
    <source>
        <strain evidence="8 9">J.3.6.1-F.2.7.3</strain>
    </source>
</reference>
<dbReference type="InterPro" id="IPR000014">
    <property type="entry name" value="PAS"/>
</dbReference>
<dbReference type="KEGG" id="mrtj:KHC33_06895"/>
<dbReference type="NCBIfam" id="TIGR00229">
    <property type="entry name" value="sensory_box"/>
    <property type="match status" value="2"/>
</dbReference>
<keyword evidence="9" id="KW-1185">Reference proteome</keyword>
<sequence>MNETKDRYSQIREYLQERFPESVSISRIARDLKINRGSVSKYMEVLLTQGHVIMKPYGKAKLYSSSQKIPFDDLFDYLPDAILILDEDLRILMVNKSFIKTFDIGKHQQITGFSLEKLDLSLFRDPSVRDNIDRILLSKTYVNEMLLIEPVKNRIFLTEFIQTTVPSLSFTGKTGIMISFRDITTWKKTEDELKSSERKIRTLFEEVPSGIFMFQEDGTILNANRASLEILGLTRFTDIAHINLFDIMCSREPIERLIKEGKNAEITLTCNFDRVKRTTLVPTSKSGVAYFQVVFAPIIDRRANNPREFFILFLDITQQKRAEKELKERFRGITSNLPGIAYQFFARDSGEWGVYYVDERSDKIYGLSPEPLYNWFDRFTACIAEEDKERWTASIQDVILRIVPWDFEGIFIHPDGKRMYIRGVSQPIRLKNETIWNGLFLDITDRKKAEEELRISEQRFFGIARNLPGIVYQFYVRNTGESGMYFVDERSEELYGISPNPLDSWINRFGSHIAPSDQKRWTDSIEYVIRRNAPWEFEGQYIFSQNEERYIRVISQPIILPEETIWNGLILDITEYWKAEEALRKSLFNEIRYHSFFENTCNGVLIYEPINDGNEYILKDVNKATANLLRMNKEDLIGKKLFEEFPDLPNPEIRDLLRRVLMSEKPEFVAPLKYRKRDDFPWISHYVFKLPSGEIASFMVDVSDEVQKEHEMIGQFCELPLD</sequence>
<dbReference type="InterPro" id="IPR052162">
    <property type="entry name" value="Sensor_kinase/Photoreceptor"/>
</dbReference>
<dbReference type="GO" id="GO:0004673">
    <property type="term" value="F:protein histidine kinase activity"/>
    <property type="evidence" value="ECO:0007669"/>
    <property type="project" value="UniProtKB-EC"/>
</dbReference>
<dbReference type="PANTHER" id="PTHR43304:SF1">
    <property type="entry name" value="PAC DOMAIN-CONTAINING PROTEIN"/>
    <property type="match status" value="1"/>
</dbReference>
<dbReference type="Pfam" id="PF13426">
    <property type="entry name" value="PAS_9"/>
    <property type="match status" value="1"/>
</dbReference>
<dbReference type="InterPro" id="IPR035965">
    <property type="entry name" value="PAS-like_dom_sf"/>
</dbReference>
<dbReference type="RefSeq" id="WP_214420978.1">
    <property type="nucleotide sequence ID" value="NZ_CP075546.1"/>
</dbReference>
<dbReference type="PANTHER" id="PTHR43304">
    <property type="entry name" value="PHYTOCHROME-LIKE PROTEIN CPH1"/>
    <property type="match status" value="1"/>
</dbReference>
<evidence type="ECO:0000259" key="7">
    <source>
        <dbReference type="PROSITE" id="PS50113"/>
    </source>
</evidence>
<dbReference type="InterPro" id="IPR013656">
    <property type="entry name" value="PAS_4"/>
</dbReference>
<dbReference type="Proteomes" id="UP000680656">
    <property type="component" value="Chromosome"/>
</dbReference>
<evidence type="ECO:0000256" key="4">
    <source>
        <dbReference type="ARBA" id="ARBA00022679"/>
    </source>
</evidence>
<dbReference type="InterPro" id="IPR013655">
    <property type="entry name" value="PAS_fold_3"/>
</dbReference>
<dbReference type="Pfam" id="PF08447">
    <property type="entry name" value="PAS_3"/>
    <property type="match status" value="1"/>
</dbReference>
<dbReference type="InterPro" id="IPR000700">
    <property type="entry name" value="PAS-assoc_C"/>
</dbReference>
<evidence type="ECO:0000313" key="9">
    <source>
        <dbReference type="Proteomes" id="UP000680656"/>
    </source>
</evidence>
<keyword evidence="3" id="KW-0597">Phosphoprotein</keyword>
<dbReference type="EMBL" id="CP075546">
    <property type="protein sequence ID" value="QVV90204.1"/>
    <property type="molecule type" value="Genomic_DNA"/>
</dbReference>